<dbReference type="EC" id="2.7.13.3" evidence="2"/>
<dbReference type="PANTHER" id="PTHR43065">
    <property type="entry name" value="SENSOR HISTIDINE KINASE"/>
    <property type="match status" value="1"/>
</dbReference>
<sequence length="666" mass="74744">MEKHLDKDVQDNLPHGDAIKRGNSIGLRLFFYTLLCGSMLAIAIASIQLYWDFKREEGLLAASLERIDTSLTSSVANSLWNLDEEQLQIQVNGIKNLASVEYVGVYSYHNGSLHVTVENGQSSRDNELSKSAELYHSDEKIGALVIEISYKAIYNRLTEKATVILLTQLFINLMVSFCVLFIVFHVMIKHINLISKFFQMRSVEGNGVNEQLNLARNVRHDEIDLLVSSINKLHEDIDYQLEKRKKMNVQLEFERDFTGVIIASSPSLICSLNEDFVIQLANTEVQNLLSMNEEDLLGKNWFDFFVNEDVSEDSRRDLLENIPTYEMVLTMNDPNGEERYLQWRLVQNRELQRVICFGVDVTELTNTENALISLNQKLEQKVQERTHSLEETNSELSLTLSQLEDTQESLIEAEKMASLGGLVGGVAHEINTPLGISVTATSFIEEKVKVLKVGFETGNLSKTQFSGALSSLAESTEILTANLSRAEQLVSSFKQVAVDQSSQSIYRFNVKDNLDKVLLSLSHELKVSQVQTHISCPDDINVDSYPSGYIQIYTNLITNSIRHGFDEWDGDRDIFFDIYAEGDHLVIHYRDSGKGIDAAVVKNIFEPFTTTKRGRGGSGLGANIVYNLVSQLLQGKIECLSGVDAGAQFRITVPLVLDIDASIEIG</sequence>
<dbReference type="Pfam" id="PF08448">
    <property type="entry name" value="PAS_4"/>
    <property type="match status" value="1"/>
</dbReference>
<dbReference type="EMBL" id="LT960612">
    <property type="protein sequence ID" value="SON52490.1"/>
    <property type="molecule type" value="Genomic_DNA"/>
</dbReference>
<dbReference type="InterPro" id="IPR000014">
    <property type="entry name" value="PAS"/>
</dbReference>
<dbReference type="InterPro" id="IPR004358">
    <property type="entry name" value="Sig_transdc_His_kin-like_C"/>
</dbReference>
<keyword evidence="6" id="KW-0418">Kinase</keyword>
<dbReference type="Proteomes" id="UP000235828">
    <property type="component" value="Chromosome B"/>
</dbReference>
<keyword evidence="7" id="KW-1185">Reference proteome</keyword>
<dbReference type="InterPro" id="IPR013656">
    <property type="entry name" value="PAS_4"/>
</dbReference>
<dbReference type="AlphaFoldDB" id="A0A2N8ZKQ1"/>
<dbReference type="PANTHER" id="PTHR43065:SF47">
    <property type="match status" value="1"/>
</dbReference>
<feature type="coiled-coil region" evidence="3">
    <location>
        <begin position="364"/>
        <end position="395"/>
    </location>
</feature>
<evidence type="ECO:0000313" key="6">
    <source>
        <dbReference type="EMBL" id="SON52490.1"/>
    </source>
</evidence>
<dbReference type="SMART" id="SM00091">
    <property type="entry name" value="PAS"/>
    <property type="match status" value="1"/>
</dbReference>
<dbReference type="InterPro" id="IPR005467">
    <property type="entry name" value="His_kinase_dom"/>
</dbReference>
<accession>A0A2N8ZKQ1</accession>
<keyword evidence="6" id="KW-0808">Transferase</keyword>
<evidence type="ECO:0000256" key="2">
    <source>
        <dbReference type="ARBA" id="ARBA00012438"/>
    </source>
</evidence>
<comment type="catalytic activity">
    <reaction evidence="1">
        <text>ATP + protein L-histidine = ADP + protein N-phospho-L-histidine.</text>
        <dbReference type="EC" id="2.7.13.3"/>
    </reaction>
</comment>
<evidence type="ECO:0000256" key="3">
    <source>
        <dbReference type="SAM" id="Coils"/>
    </source>
</evidence>
<feature type="transmembrane region" description="Helical" evidence="4">
    <location>
        <begin position="29"/>
        <end position="51"/>
    </location>
</feature>
<feature type="domain" description="Histidine kinase" evidence="5">
    <location>
        <begin position="425"/>
        <end position="657"/>
    </location>
</feature>
<dbReference type="RefSeq" id="WP_102524725.1">
    <property type="nucleotide sequence ID" value="NZ_LT960612.1"/>
</dbReference>
<reference evidence="6 7" key="1">
    <citation type="submission" date="2017-10" db="EMBL/GenBank/DDBJ databases">
        <authorList>
            <person name="Banno H."/>
            <person name="Chua N.-H."/>
        </authorList>
    </citation>
    <scope>NUCLEOTIDE SEQUENCE [LARGE SCALE GENOMIC DNA]</scope>
    <source>
        <strain evidence="6">Vibrio tapetis CECT4600</strain>
    </source>
</reference>
<name>A0A2N8ZKQ1_9VIBR</name>
<dbReference type="InterPro" id="IPR033414">
    <property type="entry name" value="Sensor_dom"/>
</dbReference>
<dbReference type="Pfam" id="PF17149">
    <property type="entry name" value="CHASE5"/>
    <property type="match status" value="1"/>
</dbReference>
<evidence type="ECO:0000259" key="5">
    <source>
        <dbReference type="PROSITE" id="PS50109"/>
    </source>
</evidence>
<gene>
    <name evidence="6" type="ORF">VTAP4600_B0879</name>
</gene>
<dbReference type="InterPro" id="IPR003594">
    <property type="entry name" value="HATPase_dom"/>
</dbReference>
<protein>
    <recommendedName>
        <fullName evidence="2">histidine kinase</fullName>
        <ecNumber evidence="2">2.7.13.3</ecNumber>
    </recommendedName>
</protein>
<dbReference type="SUPFAM" id="SSF55874">
    <property type="entry name" value="ATPase domain of HSP90 chaperone/DNA topoisomerase II/histidine kinase"/>
    <property type="match status" value="1"/>
</dbReference>
<evidence type="ECO:0000313" key="7">
    <source>
        <dbReference type="Proteomes" id="UP000235828"/>
    </source>
</evidence>
<organism evidence="6 7">
    <name type="scientific">Vibrio tapetis subsp. tapetis</name>
    <dbReference type="NCBI Taxonomy" id="1671868"/>
    <lineage>
        <taxon>Bacteria</taxon>
        <taxon>Pseudomonadati</taxon>
        <taxon>Pseudomonadota</taxon>
        <taxon>Gammaproteobacteria</taxon>
        <taxon>Vibrionales</taxon>
        <taxon>Vibrionaceae</taxon>
        <taxon>Vibrio</taxon>
    </lineage>
</organism>
<keyword evidence="4" id="KW-0812">Transmembrane</keyword>
<dbReference type="Gene3D" id="1.10.287.130">
    <property type="match status" value="1"/>
</dbReference>
<dbReference type="NCBIfam" id="TIGR00229">
    <property type="entry name" value="sensory_box"/>
    <property type="match status" value="1"/>
</dbReference>
<dbReference type="InterPro" id="IPR035965">
    <property type="entry name" value="PAS-like_dom_sf"/>
</dbReference>
<dbReference type="InterPro" id="IPR036890">
    <property type="entry name" value="HATPase_C_sf"/>
</dbReference>
<evidence type="ECO:0000256" key="4">
    <source>
        <dbReference type="SAM" id="Phobius"/>
    </source>
</evidence>
<dbReference type="OrthoDB" id="1931120at2"/>
<dbReference type="SMART" id="SM00387">
    <property type="entry name" value="HATPase_c"/>
    <property type="match status" value="1"/>
</dbReference>
<dbReference type="SUPFAM" id="SSF55785">
    <property type="entry name" value="PYP-like sensor domain (PAS domain)"/>
    <property type="match status" value="1"/>
</dbReference>
<dbReference type="Gene3D" id="3.30.565.10">
    <property type="entry name" value="Histidine kinase-like ATPase, C-terminal domain"/>
    <property type="match status" value="1"/>
</dbReference>
<keyword evidence="3" id="KW-0175">Coiled coil</keyword>
<keyword evidence="4" id="KW-1133">Transmembrane helix</keyword>
<dbReference type="Pfam" id="PF02518">
    <property type="entry name" value="HATPase_c"/>
    <property type="match status" value="1"/>
</dbReference>
<dbReference type="GO" id="GO:0004673">
    <property type="term" value="F:protein histidine kinase activity"/>
    <property type="evidence" value="ECO:0007669"/>
    <property type="project" value="UniProtKB-EC"/>
</dbReference>
<dbReference type="PROSITE" id="PS50109">
    <property type="entry name" value="HIS_KIN"/>
    <property type="match status" value="1"/>
</dbReference>
<dbReference type="KEGG" id="vta:B0879"/>
<proteinExistence type="predicted"/>
<keyword evidence="4" id="KW-0472">Membrane</keyword>
<dbReference type="Gene3D" id="3.30.450.20">
    <property type="entry name" value="PAS domain"/>
    <property type="match status" value="1"/>
</dbReference>
<dbReference type="CDD" id="cd00130">
    <property type="entry name" value="PAS"/>
    <property type="match status" value="1"/>
</dbReference>
<dbReference type="PRINTS" id="PR00344">
    <property type="entry name" value="BCTRLSENSOR"/>
</dbReference>
<feature type="transmembrane region" description="Helical" evidence="4">
    <location>
        <begin position="163"/>
        <end position="188"/>
    </location>
</feature>
<evidence type="ECO:0000256" key="1">
    <source>
        <dbReference type="ARBA" id="ARBA00000085"/>
    </source>
</evidence>